<evidence type="ECO:0000256" key="4">
    <source>
        <dbReference type="ARBA" id="ARBA00023125"/>
    </source>
</evidence>
<dbReference type="SMART" id="SM00881">
    <property type="entry name" value="CoA_binding"/>
    <property type="match status" value="1"/>
</dbReference>
<accession>A0A381N2B1</accession>
<dbReference type="Gene3D" id="3.40.50.720">
    <property type="entry name" value="NAD(P)-binding Rossmann-like Domain"/>
    <property type="match status" value="1"/>
</dbReference>
<sequence>VLELIQDDGGVTVSSEQLARRGHTTAAQVRKDLSHFGSFGKRGLGYGVDELKDRLRIILGLDRVWRVILIGAGRIGSALFEYPDFKKRGYDCVAVVDSDPAKIGQKWGERVIRPAEELESLIKELHATLVILAVPASAAQLVAERSVNAGVRGILNFAPVQIQVPEDIPVENVNLVMELEALSFQITRALTP</sequence>
<protein>
    <recommendedName>
        <fullName evidence="6">CoA-binding domain-containing protein</fullName>
    </recommendedName>
</protein>
<dbReference type="SUPFAM" id="SSF51735">
    <property type="entry name" value="NAD(P)-binding Rossmann-fold domains"/>
    <property type="match status" value="1"/>
</dbReference>
<evidence type="ECO:0000256" key="3">
    <source>
        <dbReference type="ARBA" id="ARBA00023015"/>
    </source>
</evidence>
<keyword evidence="5" id="KW-0804">Transcription</keyword>
<dbReference type="NCBIfam" id="NF003994">
    <property type="entry name" value="PRK05472.2-3"/>
    <property type="match status" value="1"/>
</dbReference>
<dbReference type="InterPro" id="IPR036388">
    <property type="entry name" value="WH-like_DNA-bd_sf"/>
</dbReference>
<keyword evidence="2" id="KW-0678">Repressor</keyword>
<dbReference type="PANTHER" id="PTHR35786">
    <property type="entry name" value="REDOX-SENSING TRANSCRIPTIONAL REPRESSOR REX"/>
    <property type="match status" value="1"/>
</dbReference>
<proteinExistence type="inferred from homology"/>
<feature type="non-terminal residue" evidence="7">
    <location>
        <position position="1"/>
    </location>
</feature>
<dbReference type="Pfam" id="PF06971">
    <property type="entry name" value="Put_DNA-bind_N"/>
    <property type="match status" value="1"/>
</dbReference>
<dbReference type="NCBIfam" id="NF003995">
    <property type="entry name" value="PRK05472.2-4"/>
    <property type="match status" value="1"/>
</dbReference>
<keyword evidence="1" id="KW-0963">Cytoplasm</keyword>
<dbReference type="HAMAP" id="MF_01131">
    <property type="entry name" value="Rex"/>
    <property type="match status" value="1"/>
</dbReference>
<evidence type="ECO:0000259" key="6">
    <source>
        <dbReference type="SMART" id="SM00881"/>
    </source>
</evidence>
<dbReference type="InterPro" id="IPR036390">
    <property type="entry name" value="WH_DNA-bd_sf"/>
</dbReference>
<dbReference type="InterPro" id="IPR022876">
    <property type="entry name" value="Tscrpt_rep_Rex"/>
</dbReference>
<dbReference type="AlphaFoldDB" id="A0A381N2B1"/>
<reference evidence="7" key="1">
    <citation type="submission" date="2018-05" db="EMBL/GenBank/DDBJ databases">
        <authorList>
            <person name="Lanie J.A."/>
            <person name="Ng W.-L."/>
            <person name="Kazmierczak K.M."/>
            <person name="Andrzejewski T.M."/>
            <person name="Davidsen T.M."/>
            <person name="Wayne K.J."/>
            <person name="Tettelin H."/>
            <person name="Glass J.I."/>
            <person name="Rusch D."/>
            <person name="Podicherti R."/>
            <person name="Tsui H.-C.T."/>
            <person name="Winkler M.E."/>
        </authorList>
    </citation>
    <scope>NUCLEOTIDE SEQUENCE</scope>
</reference>
<evidence type="ECO:0000256" key="1">
    <source>
        <dbReference type="ARBA" id="ARBA00022490"/>
    </source>
</evidence>
<gene>
    <name evidence="7" type="ORF">METZ01_LOCUS662</name>
</gene>
<dbReference type="EMBL" id="UINC01000035">
    <property type="protein sequence ID" value="SUZ47808.1"/>
    <property type="molecule type" value="Genomic_DNA"/>
</dbReference>
<name>A0A381N2B1_9ZZZZ</name>
<dbReference type="NCBIfam" id="NF003996">
    <property type="entry name" value="PRK05472.2-5"/>
    <property type="match status" value="1"/>
</dbReference>
<evidence type="ECO:0000256" key="5">
    <source>
        <dbReference type="ARBA" id="ARBA00023163"/>
    </source>
</evidence>
<dbReference type="InterPro" id="IPR009718">
    <property type="entry name" value="Rex_DNA-bd_C_dom"/>
</dbReference>
<evidence type="ECO:0000313" key="7">
    <source>
        <dbReference type="EMBL" id="SUZ47808.1"/>
    </source>
</evidence>
<dbReference type="GO" id="GO:0051775">
    <property type="term" value="P:response to redox state"/>
    <property type="evidence" value="ECO:0007669"/>
    <property type="project" value="InterPro"/>
</dbReference>
<evidence type="ECO:0000256" key="2">
    <source>
        <dbReference type="ARBA" id="ARBA00022491"/>
    </source>
</evidence>
<feature type="domain" description="CoA-binding" evidence="6">
    <location>
        <begin position="60"/>
        <end position="161"/>
    </location>
</feature>
<dbReference type="Gene3D" id="1.10.10.10">
    <property type="entry name" value="Winged helix-like DNA-binding domain superfamily/Winged helix DNA-binding domain"/>
    <property type="match status" value="1"/>
</dbReference>
<dbReference type="Pfam" id="PF02629">
    <property type="entry name" value="CoA_binding"/>
    <property type="match status" value="1"/>
</dbReference>
<organism evidence="7">
    <name type="scientific">marine metagenome</name>
    <dbReference type="NCBI Taxonomy" id="408172"/>
    <lineage>
        <taxon>unclassified sequences</taxon>
        <taxon>metagenomes</taxon>
        <taxon>ecological metagenomes</taxon>
    </lineage>
</organism>
<keyword evidence="4" id="KW-0238">DNA-binding</keyword>
<dbReference type="InterPro" id="IPR036291">
    <property type="entry name" value="NAD(P)-bd_dom_sf"/>
</dbReference>
<dbReference type="SUPFAM" id="SSF46785">
    <property type="entry name" value="Winged helix' DNA-binding domain"/>
    <property type="match status" value="1"/>
</dbReference>
<dbReference type="InterPro" id="IPR003781">
    <property type="entry name" value="CoA-bd"/>
</dbReference>
<dbReference type="GO" id="GO:0003677">
    <property type="term" value="F:DNA binding"/>
    <property type="evidence" value="ECO:0007669"/>
    <property type="project" value="UniProtKB-KW"/>
</dbReference>
<keyword evidence="3" id="KW-0805">Transcription regulation</keyword>
<dbReference type="GO" id="GO:0045892">
    <property type="term" value="P:negative regulation of DNA-templated transcription"/>
    <property type="evidence" value="ECO:0007669"/>
    <property type="project" value="InterPro"/>
</dbReference>
<dbReference type="PANTHER" id="PTHR35786:SF1">
    <property type="entry name" value="REDOX-SENSING TRANSCRIPTIONAL REPRESSOR REX 1"/>
    <property type="match status" value="1"/>
</dbReference>